<dbReference type="AlphaFoldDB" id="A0A0E9V1M2"/>
<reference evidence="1" key="1">
    <citation type="submission" date="2014-11" db="EMBL/GenBank/DDBJ databases">
        <authorList>
            <person name="Amaro Gonzalez C."/>
        </authorList>
    </citation>
    <scope>NUCLEOTIDE SEQUENCE</scope>
</reference>
<evidence type="ECO:0000313" key="1">
    <source>
        <dbReference type="EMBL" id="JAH71947.1"/>
    </source>
</evidence>
<protein>
    <submittedName>
        <fullName evidence="1">Uncharacterized protein</fullName>
    </submittedName>
</protein>
<dbReference type="EMBL" id="GBXM01036630">
    <property type="protein sequence ID" value="JAH71947.1"/>
    <property type="molecule type" value="Transcribed_RNA"/>
</dbReference>
<proteinExistence type="predicted"/>
<sequence>MTVAVLKHHEPDLKTQINLVLD</sequence>
<accession>A0A0E9V1M2</accession>
<organism evidence="1">
    <name type="scientific">Anguilla anguilla</name>
    <name type="common">European freshwater eel</name>
    <name type="synonym">Muraena anguilla</name>
    <dbReference type="NCBI Taxonomy" id="7936"/>
    <lineage>
        <taxon>Eukaryota</taxon>
        <taxon>Metazoa</taxon>
        <taxon>Chordata</taxon>
        <taxon>Craniata</taxon>
        <taxon>Vertebrata</taxon>
        <taxon>Euteleostomi</taxon>
        <taxon>Actinopterygii</taxon>
        <taxon>Neopterygii</taxon>
        <taxon>Teleostei</taxon>
        <taxon>Anguilliformes</taxon>
        <taxon>Anguillidae</taxon>
        <taxon>Anguilla</taxon>
    </lineage>
</organism>
<reference evidence="1" key="2">
    <citation type="journal article" date="2015" name="Fish Shellfish Immunol.">
        <title>Early steps in the European eel (Anguilla anguilla)-Vibrio vulnificus interaction in the gills: Role of the RtxA13 toxin.</title>
        <authorList>
            <person name="Callol A."/>
            <person name="Pajuelo D."/>
            <person name="Ebbesson L."/>
            <person name="Teles M."/>
            <person name="MacKenzie S."/>
            <person name="Amaro C."/>
        </authorList>
    </citation>
    <scope>NUCLEOTIDE SEQUENCE</scope>
</reference>
<name>A0A0E9V1M2_ANGAN</name>